<dbReference type="GO" id="GO:0017171">
    <property type="term" value="F:serine hydrolase activity"/>
    <property type="evidence" value="ECO:0007669"/>
    <property type="project" value="TreeGrafter"/>
</dbReference>
<proteinExistence type="inferred from homology"/>
<name>A0A8J2KV82_9HEXA</name>
<dbReference type="GO" id="GO:0016298">
    <property type="term" value="F:lipase activity"/>
    <property type="evidence" value="ECO:0007669"/>
    <property type="project" value="InterPro"/>
</dbReference>
<accession>A0A8J2KV82</accession>
<gene>
    <name evidence="3" type="ORF">AFUS01_LOCUS34244</name>
</gene>
<evidence type="ECO:0000313" key="3">
    <source>
        <dbReference type="EMBL" id="CAG7824064.1"/>
    </source>
</evidence>
<evidence type="ECO:0000256" key="1">
    <source>
        <dbReference type="RuleBase" id="RU004262"/>
    </source>
</evidence>
<evidence type="ECO:0000259" key="2">
    <source>
        <dbReference type="Pfam" id="PF00151"/>
    </source>
</evidence>
<comment type="similarity">
    <text evidence="1">Belongs to the AB hydrolase superfamily. Lipase family.</text>
</comment>
<dbReference type="PANTHER" id="PTHR11610">
    <property type="entry name" value="LIPASE"/>
    <property type="match status" value="1"/>
</dbReference>
<reference evidence="3" key="1">
    <citation type="submission" date="2021-06" db="EMBL/GenBank/DDBJ databases">
        <authorList>
            <person name="Hodson N. C."/>
            <person name="Mongue J. A."/>
            <person name="Jaron S. K."/>
        </authorList>
    </citation>
    <scope>NUCLEOTIDE SEQUENCE</scope>
</reference>
<sequence>MGRITGLDPAEPYFQYMPEHVRLDPTDAKFVDIIHTDGRTFLLLGLGMIQPCGHVDFYPNDGKEQPGCEITEIPMNLLHSHGYEEAQRELFACNHHRAIYYFIEAVLN</sequence>
<comment type="caution">
    <text evidence="3">The sequence shown here is derived from an EMBL/GenBank/DDBJ whole genome shotgun (WGS) entry which is preliminary data.</text>
</comment>
<dbReference type="GO" id="GO:0005615">
    <property type="term" value="C:extracellular space"/>
    <property type="evidence" value="ECO:0007669"/>
    <property type="project" value="TreeGrafter"/>
</dbReference>
<protein>
    <recommendedName>
        <fullName evidence="2">Lipase domain-containing protein</fullName>
    </recommendedName>
</protein>
<dbReference type="Pfam" id="PF00151">
    <property type="entry name" value="Lipase"/>
    <property type="match status" value="1"/>
</dbReference>
<dbReference type="GO" id="GO:0016042">
    <property type="term" value="P:lipid catabolic process"/>
    <property type="evidence" value="ECO:0007669"/>
    <property type="project" value="TreeGrafter"/>
</dbReference>
<feature type="non-terminal residue" evidence="3">
    <location>
        <position position="1"/>
    </location>
</feature>
<feature type="domain" description="Lipase" evidence="2">
    <location>
        <begin position="1"/>
        <end position="108"/>
    </location>
</feature>
<keyword evidence="4" id="KW-1185">Reference proteome</keyword>
<dbReference type="OrthoDB" id="199913at2759"/>
<dbReference type="InterPro" id="IPR000734">
    <property type="entry name" value="TAG_lipase"/>
</dbReference>
<evidence type="ECO:0000313" key="4">
    <source>
        <dbReference type="Proteomes" id="UP000708208"/>
    </source>
</evidence>
<dbReference type="EMBL" id="CAJVCH010531560">
    <property type="protein sequence ID" value="CAG7824064.1"/>
    <property type="molecule type" value="Genomic_DNA"/>
</dbReference>
<dbReference type="InterPro" id="IPR013818">
    <property type="entry name" value="Lipase"/>
</dbReference>
<dbReference type="PANTHER" id="PTHR11610:SF173">
    <property type="entry name" value="LIPASE DOMAIN-CONTAINING PROTEIN-RELATED"/>
    <property type="match status" value="1"/>
</dbReference>
<organism evidence="3 4">
    <name type="scientific">Allacma fusca</name>
    <dbReference type="NCBI Taxonomy" id="39272"/>
    <lineage>
        <taxon>Eukaryota</taxon>
        <taxon>Metazoa</taxon>
        <taxon>Ecdysozoa</taxon>
        <taxon>Arthropoda</taxon>
        <taxon>Hexapoda</taxon>
        <taxon>Collembola</taxon>
        <taxon>Symphypleona</taxon>
        <taxon>Sminthuridae</taxon>
        <taxon>Allacma</taxon>
    </lineage>
</organism>
<dbReference type="Proteomes" id="UP000708208">
    <property type="component" value="Unassembled WGS sequence"/>
</dbReference>
<dbReference type="AlphaFoldDB" id="A0A8J2KV82"/>